<accession>A0A0D2WX49</accession>
<feature type="region of interest" description="Disordered" evidence="1">
    <location>
        <begin position="1"/>
        <end position="52"/>
    </location>
</feature>
<dbReference type="InParanoid" id="A0A0D2WX49"/>
<organism evidence="2 3">
    <name type="scientific">Capsaspora owczarzaki (strain ATCC 30864)</name>
    <dbReference type="NCBI Taxonomy" id="595528"/>
    <lineage>
        <taxon>Eukaryota</taxon>
        <taxon>Filasterea</taxon>
        <taxon>Capsaspora</taxon>
    </lineage>
</organism>
<evidence type="ECO:0000313" key="2">
    <source>
        <dbReference type="EMBL" id="KJE97318.1"/>
    </source>
</evidence>
<dbReference type="EMBL" id="KE346373">
    <property type="protein sequence ID" value="KJE97318.1"/>
    <property type="molecule type" value="Genomic_DNA"/>
</dbReference>
<evidence type="ECO:0000313" key="3">
    <source>
        <dbReference type="Proteomes" id="UP000008743"/>
    </source>
</evidence>
<reference evidence="3" key="1">
    <citation type="submission" date="2011-02" db="EMBL/GenBank/DDBJ databases">
        <title>The Genome Sequence of Capsaspora owczarzaki ATCC 30864.</title>
        <authorList>
            <person name="Russ C."/>
            <person name="Cuomo C."/>
            <person name="Burger G."/>
            <person name="Gray M.W."/>
            <person name="Holland P.W.H."/>
            <person name="King N."/>
            <person name="Lang F.B.F."/>
            <person name="Roger A.J."/>
            <person name="Ruiz-Trillo I."/>
            <person name="Young S.K."/>
            <person name="Zeng Q."/>
            <person name="Gargeya S."/>
            <person name="Alvarado L."/>
            <person name="Berlin A."/>
            <person name="Chapman S.B."/>
            <person name="Chen Z."/>
            <person name="Freedman E."/>
            <person name="Gellesch M."/>
            <person name="Goldberg J."/>
            <person name="Griggs A."/>
            <person name="Gujja S."/>
            <person name="Heilman E."/>
            <person name="Heiman D."/>
            <person name="Howarth C."/>
            <person name="Mehta T."/>
            <person name="Neiman D."/>
            <person name="Pearson M."/>
            <person name="Roberts A."/>
            <person name="Saif S."/>
            <person name="Shea T."/>
            <person name="Shenoy N."/>
            <person name="Sisk P."/>
            <person name="Stolte C."/>
            <person name="Sykes S."/>
            <person name="White J."/>
            <person name="Yandava C."/>
            <person name="Haas B."/>
            <person name="Nusbaum C."/>
            <person name="Birren B."/>
        </authorList>
    </citation>
    <scope>NUCLEOTIDE SEQUENCE</scope>
    <source>
        <strain evidence="3">ATCC 30864</strain>
    </source>
</reference>
<dbReference type="Proteomes" id="UP000008743">
    <property type="component" value="Unassembled WGS sequence"/>
</dbReference>
<keyword evidence="3" id="KW-1185">Reference proteome</keyword>
<sequence>MDRDGVTVSYRHDRPTIALSPNPWELSEPAGSLQESESHKDGGVQISGIPGK</sequence>
<name>A0A0D2WX49_CAPO3</name>
<dbReference type="AlphaFoldDB" id="A0A0D2WX49"/>
<evidence type="ECO:0000256" key="1">
    <source>
        <dbReference type="SAM" id="MobiDB-lite"/>
    </source>
</evidence>
<proteinExistence type="predicted"/>
<feature type="compositionally biased region" description="Basic and acidic residues" evidence="1">
    <location>
        <begin position="1"/>
        <end position="15"/>
    </location>
</feature>
<protein>
    <submittedName>
        <fullName evidence="2">Uncharacterized protein</fullName>
    </submittedName>
</protein>
<gene>
    <name evidence="2" type="ORF">CAOG_010100</name>
</gene>